<dbReference type="EMBL" id="QXXA01000009">
    <property type="protein sequence ID" value="NBI07011.1"/>
    <property type="molecule type" value="Genomic_DNA"/>
</dbReference>
<evidence type="ECO:0000256" key="5">
    <source>
        <dbReference type="ARBA" id="ARBA00022989"/>
    </source>
</evidence>
<dbReference type="Pfam" id="PF01595">
    <property type="entry name" value="CNNM"/>
    <property type="match status" value="1"/>
</dbReference>
<dbReference type="Pfam" id="PF00571">
    <property type="entry name" value="CBS"/>
    <property type="match status" value="2"/>
</dbReference>
<evidence type="ECO:0000259" key="12">
    <source>
        <dbReference type="PROSITE" id="PS51846"/>
    </source>
</evidence>
<dbReference type="InterPro" id="IPR005170">
    <property type="entry name" value="Transptr-assoc_dom"/>
</dbReference>
<dbReference type="InterPro" id="IPR036318">
    <property type="entry name" value="FAD-bd_PCMH-like_sf"/>
</dbReference>
<evidence type="ECO:0000256" key="8">
    <source>
        <dbReference type="PROSITE-ProRule" id="PRU00703"/>
    </source>
</evidence>
<dbReference type="SUPFAM" id="SSF56176">
    <property type="entry name" value="FAD-binding/transporter-associated domain-like"/>
    <property type="match status" value="1"/>
</dbReference>
<dbReference type="PANTHER" id="PTHR22777:SF17">
    <property type="entry name" value="UPF0053 PROTEIN SLL0260"/>
    <property type="match status" value="1"/>
</dbReference>
<dbReference type="OrthoDB" id="9798188at2"/>
<keyword evidence="5 9" id="KW-1133">Transmembrane helix</keyword>
<evidence type="ECO:0000313" key="14">
    <source>
        <dbReference type="Proteomes" id="UP000467132"/>
    </source>
</evidence>
<dbReference type="FunFam" id="3.10.580.10:FF:000002">
    <property type="entry name" value="Magnesium/cobalt efflux protein CorC"/>
    <property type="match status" value="1"/>
</dbReference>
<feature type="domain" description="CBS" evidence="11">
    <location>
        <begin position="210"/>
        <end position="272"/>
    </location>
</feature>
<dbReference type="GO" id="GO:0016020">
    <property type="term" value="C:membrane"/>
    <property type="evidence" value="ECO:0007669"/>
    <property type="project" value="UniProtKB-SubCell"/>
</dbReference>
<keyword evidence="14" id="KW-1185">Reference proteome</keyword>
<keyword evidence="6 8" id="KW-0129">CBS domain</keyword>
<feature type="transmembrane region" description="Helical" evidence="10">
    <location>
        <begin position="133"/>
        <end position="155"/>
    </location>
</feature>
<keyword evidence="3 9" id="KW-0812">Transmembrane</keyword>
<comment type="similarity">
    <text evidence="2">Belongs to the UPF0053 family.</text>
</comment>
<dbReference type="Proteomes" id="UP000467132">
    <property type="component" value="Unassembled WGS sequence"/>
</dbReference>
<dbReference type="InterPro" id="IPR044751">
    <property type="entry name" value="Ion_transp-like_CBS"/>
</dbReference>
<evidence type="ECO:0000259" key="11">
    <source>
        <dbReference type="PROSITE" id="PS51371"/>
    </source>
</evidence>
<keyword evidence="4" id="KW-0677">Repeat</keyword>
<proteinExistence type="inferred from homology"/>
<evidence type="ECO:0000256" key="9">
    <source>
        <dbReference type="PROSITE-ProRule" id="PRU01193"/>
    </source>
</evidence>
<accession>A0A845QXL0</accession>
<feature type="domain" description="CNNM transmembrane" evidence="12">
    <location>
        <begin position="2"/>
        <end position="191"/>
    </location>
</feature>
<dbReference type="PROSITE" id="PS51846">
    <property type="entry name" value="CNNM"/>
    <property type="match status" value="1"/>
</dbReference>
<name>A0A845QXL0_9CLOT</name>
<feature type="transmembrane region" description="Helical" evidence="10">
    <location>
        <begin position="59"/>
        <end position="81"/>
    </location>
</feature>
<evidence type="ECO:0000256" key="7">
    <source>
        <dbReference type="ARBA" id="ARBA00023136"/>
    </source>
</evidence>
<protein>
    <submittedName>
        <fullName evidence="13">HlyC/CorC family transporter</fullName>
    </submittedName>
</protein>
<keyword evidence="7 9" id="KW-0472">Membrane</keyword>
<comment type="caution">
    <text evidence="13">The sequence shown here is derived from an EMBL/GenBank/DDBJ whole genome shotgun (WGS) entry which is preliminary data.</text>
</comment>
<dbReference type="Gene3D" id="3.30.465.10">
    <property type="match status" value="1"/>
</dbReference>
<feature type="transmembrane region" description="Helical" evidence="10">
    <location>
        <begin position="93"/>
        <end position="112"/>
    </location>
</feature>
<feature type="transmembrane region" description="Helical" evidence="10">
    <location>
        <begin position="12"/>
        <end position="38"/>
    </location>
</feature>
<evidence type="ECO:0000256" key="1">
    <source>
        <dbReference type="ARBA" id="ARBA00004141"/>
    </source>
</evidence>
<dbReference type="PANTHER" id="PTHR22777">
    <property type="entry name" value="HEMOLYSIN-RELATED"/>
    <property type="match status" value="1"/>
</dbReference>
<dbReference type="InterPro" id="IPR000644">
    <property type="entry name" value="CBS_dom"/>
</dbReference>
<dbReference type="GO" id="GO:0050660">
    <property type="term" value="F:flavin adenine dinucleotide binding"/>
    <property type="evidence" value="ECO:0007669"/>
    <property type="project" value="InterPro"/>
</dbReference>
<reference evidence="13 14" key="1">
    <citation type="submission" date="2018-08" db="EMBL/GenBank/DDBJ databases">
        <title>Murine metabolic-syndrome-specific gut microbial biobank.</title>
        <authorList>
            <person name="Liu C."/>
        </authorList>
    </citation>
    <scope>NUCLEOTIDE SEQUENCE [LARGE SCALE GENOMIC DNA]</scope>
    <source>
        <strain evidence="13 14">583</strain>
    </source>
</reference>
<evidence type="ECO:0000256" key="10">
    <source>
        <dbReference type="SAM" id="Phobius"/>
    </source>
</evidence>
<organism evidence="13 14">
    <name type="scientific">Senegalia massiliensis</name>
    <dbReference type="NCBI Taxonomy" id="1720316"/>
    <lineage>
        <taxon>Bacteria</taxon>
        <taxon>Bacillati</taxon>
        <taxon>Bacillota</taxon>
        <taxon>Clostridia</taxon>
        <taxon>Eubacteriales</taxon>
        <taxon>Clostridiaceae</taxon>
        <taxon>Senegalia</taxon>
    </lineage>
</organism>
<feature type="domain" description="CBS" evidence="11">
    <location>
        <begin position="278"/>
        <end position="335"/>
    </location>
</feature>
<evidence type="ECO:0000256" key="6">
    <source>
        <dbReference type="ARBA" id="ARBA00023122"/>
    </source>
</evidence>
<evidence type="ECO:0000256" key="3">
    <source>
        <dbReference type="ARBA" id="ARBA00022692"/>
    </source>
</evidence>
<dbReference type="CDD" id="cd04590">
    <property type="entry name" value="CBS_pair_CorC_HlyC_assoc"/>
    <property type="match status" value="1"/>
</dbReference>
<dbReference type="InterPro" id="IPR046342">
    <property type="entry name" value="CBS_dom_sf"/>
</dbReference>
<dbReference type="PROSITE" id="PS51371">
    <property type="entry name" value="CBS"/>
    <property type="match status" value="2"/>
</dbReference>
<dbReference type="SMART" id="SM00116">
    <property type="entry name" value="CBS"/>
    <property type="match status" value="2"/>
</dbReference>
<evidence type="ECO:0000256" key="4">
    <source>
        <dbReference type="ARBA" id="ARBA00022737"/>
    </source>
</evidence>
<dbReference type="Gene3D" id="3.10.580.10">
    <property type="entry name" value="CBS-domain"/>
    <property type="match status" value="1"/>
</dbReference>
<dbReference type="SUPFAM" id="SSF54631">
    <property type="entry name" value="CBS-domain pair"/>
    <property type="match status" value="1"/>
</dbReference>
<evidence type="ECO:0000256" key="2">
    <source>
        <dbReference type="ARBA" id="ARBA00006337"/>
    </source>
</evidence>
<sequence>MSDNFLYVRLGILFILLILSGIFSSSETAITTLKIARIRKLRESDQKKALLLERIKKQINIMLSTILIGNNLVNILATAILTEVTVEIFQGSSSTLVSTGIMTILILIFGEITPKTYAAQNPEKISVLIARPLILLSLIFKPILIVLNFITGFFIKLMGGDINNTGPFVTEEEIRSLVDVGEEEGVVKLQEKEMIENIFEIDHIDVGDVMVPRIDIIAVSEDDSMEVALEKITKYGHSRIPVYKESIDDIVGILYAKDVLPFIGFKDVNLNETKIVDIMRNAYYVPETKKVNKLLRELQYHKVHMAIVLDEYGGTEGLVTIEDILEEIVGDILDEYDVDVDLIEKINENTYNVKAEVSLEDINELFKTDFPEEEFDSLGGYIFNTLGRVPVKGDKLDSDKINITVKKVTNRRVILVEITKKNQG</sequence>
<gene>
    <name evidence="13" type="ORF">D3Z33_09115</name>
</gene>
<dbReference type="InterPro" id="IPR002550">
    <property type="entry name" value="CNNM"/>
</dbReference>
<dbReference type="AlphaFoldDB" id="A0A845QXL0"/>
<dbReference type="InterPro" id="IPR016169">
    <property type="entry name" value="FAD-bd_PCMH_sub2"/>
</dbReference>
<dbReference type="SMART" id="SM01091">
    <property type="entry name" value="CorC_HlyC"/>
    <property type="match status" value="1"/>
</dbReference>
<dbReference type="Pfam" id="PF03471">
    <property type="entry name" value="CorC_HlyC"/>
    <property type="match status" value="1"/>
</dbReference>
<comment type="subcellular location">
    <subcellularLocation>
        <location evidence="1">Membrane</location>
        <topology evidence="1">Multi-pass membrane protein</topology>
    </subcellularLocation>
</comment>
<evidence type="ECO:0000313" key="13">
    <source>
        <dbReference type="EMBL" id="NBI07011.1"/>
    </source>
</evidence>
<dbReference type="RefSeq" id="WP_160197475.1">
    <property type="nucleotide sequence ID" value="NZ_QXXA01000009.1"/>
</dbReference>